<dbReference type="Proteomes" id="UP000193118">
    <property type="component" value="Unassembled WGS sequence"/>
</dbReference>
<dbReference type="AlphaFoldDB" id="A0A1X3D8W4"/>
<protein>
    <recommendedName>
        <fullName evidence="12">Peptidase M48 domain-containing protein</fullName>
    </recommendedName>
</protein>
<feature type="transmembrane region" description="Helical" evidence="11">
    <location>
        <begin position="20"/>
        <end position="46"/>
    </location>
</feature>
<proteinExistence type="predicted"/>
<evidence type="ECO:0000313" key="13">
    <source>
        <dbReference type="EMBL" id="OSI16343.1"/>
    </source>
</evidence>
<evidence type="ECO:0000256" key="2">
    <source>
        <dbReference type="ARBA" id="ARBA00022475"/>
    </source>
</evidence>
<name>A0A1X3D8W4_9NEIS</name>
<sequence length="602" mass="66928">MKFRKYQAKARRTSGHLLWLYAAAVAAVAGFTAFVTALLCSLYLSTGASGAGFAVNRTVFAVVFVLISALIVGAGWIRLRQLSAGGHVVAESLGGRRITREQAGFAERRLLNVVEEMAIASGVRMPKVYILPETGLNAFAAGMEQRDAVIGITHGALQAFDRSELQAVVAHEFSHILNGDMRRNMQLCGCLYGLQMITMLGRLFINGDPQSHIRHAENRNLPTIFLGMVLLCIGFAGSLAAGWIQAAISRQREFLADASAVQFTRQSDGLASALYKVAVAPNRRLTSPHAAEYAHFMFESVHEADIFDKLAATHPDILTRIERLSPAKARIWQSEIRRAQTVRPAFFYIPNGASFSDGLQQAITPNRENTIYRQQRQAEQLAENIRRICPQSLQLREEMLRYRPKHWLSAEGDSERLMVVLAALFAPAALAEAETEWAARFPLRSAFYRRLQQHPLPQPLHRALLEYLLPSIAALPQSEQDYLNTQLHLLLANHTLPAPKAFLWLLASAWLPQFGHQIHAENNNITEHLIDTVTEWTKQGGALNAAARQNLPQALHQAGMLPRRSRATAMERCRQIIIESSEIPCTAEAEEVLRIYGQLADS</sequence>
<reference evidence="14" key="1">
    <citation type="submission" date="2017-01" db="EMBL/GenBank/DDBJ databases">
        <authorList>
            <person name="Wolfgang W.J."/>
            <person name="Cole J."/>
            <person name="Wroblewski D."/>
            <person name="Mcginnis J."/>
            <person name="Musser K.A."/>
        </authorList>
    </citation>
    <scope>NUCLEOTIDE SEQUENCE [LARGE SCALE GENOMIC DNA]</scope>
    <source>
        <strain evidence="14">DSM 19151</strain>
    </source>
</reference>
<evidence type="ECO:0000256" key="1">
    <source>
        <dbReference type="ARBA" id="ARBA00001947"/>
    </source>
</evidence>
<keyword evidence="5" id="KW-0479">Metal-binding</keyword>
<comment type="cofactor">
    <cofactor evidence="1">
        <name>Zn(2+)</name>
        <dbReference type="ChEBI" id="CHEBI:29105"/>
    </cofactor>
</comment>
<evidence type="ECO:0000256" key="11">
    <source>
        <dbReference type="SAM" id="Phobius"/>
    </source>
</evidence>
<gene>
    <name evidence="13" type="ORF">BWD09_07305</name>
</gene>
<dbReference type="PANTHER" id="PTHR43221">
    <property type="entry name" value="PROTEASE HTPX"/>
    <property type="match status" value="1"/>
</dbReference>
<keyword evidence="2" id="KW-1003">Cell membrane</keyword>
<evidence type="ECO:0000256" key="8">
    <source>
        <dbReference type="ARBA" id="ARBA00022989"/>
    </source>
</evidence>
<evidence type="ECO:0000256" key="6">
    <source>
        <dbReference type="ARBA" id="ARBA00022801"/>
    </source>
</evidence>
<dbReference type="STRING" id="194197.BWD09_07305"/>
<dbReference type="InterPro" id="IPR001915">
    <property type="entry name" value="Peptidase_M48"/>
</dbReference>
<feature type="transmembrane region" description="Helical" evidence="11">
    <location>
        <begin position="58"/>
        <end position="77"/>
    </location>
</feature>
<dbReference type="GO" id="GO:0004222">
    <property type="term" value="F:metalloendopeptidase activity"/>
    <property type="evidence" value="ECO:0007669"/>
    <property type="project" value="InterPro"/>
</dbReference>
<evidence type="ECO:0000256" key="10">
    <source>
        <dbReference type="ARBA" id="ARBA00023136"/>
    </source>
</evidence>
<keyword evidence="8 11" id="KW-1133">Transmembrane helix</keyword>
<keyword evidence="3" id="KW-0645">Protease</keyword>
<accession>A0A1X3D8W4</accession>
<evidence type="ECO:0000256" key="9">
    <source>
        <dbReference type="ARBA" id="ARBA00023049"/>
    </source>
</evidence>
<dbReference type="GO" id="GO:0006508">
    <property type="term" value="P:proteolysis"/>
    <property type="evidence" value="ECO:0007669"/>
    <property type="project" value="UniProtKB-KW"/>
</dbReference>
<dbReference type="Pfam" id="PF01435">
    <property type="entry name" value="Peptidase_M48"/>
    <property type="match status" value="1"/>
</dbReference>
<evidence type="ECO:0000256" key="5">
    <source>
        <dbReference type="ARBA" id="ARBA00022723"/>
    </source>
</evidence>
<comment type="caution">
    <text evidence="13">The sequence shown here is derived from an EMBL/GenBank/DDBJ whole genome shotgun (WGS) entry which is preliminary data.</text>
</comment>
<keyword evidence="10 11" id="KW-0472">Membrane</keyword>
<evidence type="ECO:0000256" key="7">
    <source>
        <dbReference type="ARBA" id="ARBA00022833"/>
    </source>
</evidence>
<evidence type="ECO:0000259" key="12">
    <source>
        <dbReference type="Pfam" id="PF01435"/>
    </source>
</evidence>
<evidence type="ECO:0000313" key="14">
    <source>
        <dbReference type="Proteomes" id="UP000193118"/>
    </source>
</evidence>
<dbReference type="RefSeq" id="WP_085366041.1">
    <property type="nucleotide sequence ID" value="NZ_MTBO01000016.1"/>
</dbReference>
<keyword evidence="9" id="KW-0482">Metalloprotease</keyword>
<dbReference type="PANTHER" id="PTHR43221:SF2">
    <property type="entry name" value="PROTEASE HTPX HOMOLOG"/>
    <property type="match status" value="1"/>
</dbReference>
<evidence type="ECO:0000256" key="3">
    <source>
        <dbReference type="ARBA" id="ARBA00022670"/>
    </source>
</evidence>
<dbReference type="OrthoDB" id="15218at2"/>
<dbReference type="EMBL" id="MTBO01000016">
    <property type="protein sequence ID" value="OSI16343.1"/>
    <property type="molecule type" value="Genomic_DNA"/>
</dbReference>
<dbReference type="InterPro" id="IPR050083">
    <property type="entry name" value="HtpX_protease"/>
</dbReference>
<evidence type="ECO:0000256" key="4">
    <source>
        <dbReference type="ARBA" id="ARBA00022692"/>
    </source>
</evidence>
<feature type="transmembrane region" description="Helical" evidence="11">
    <location>
        <begin position="225"/>
        <end position="244"/>
    </location>
</feature>
<keyword evidence="6" id="KW-0378">Hydrolase</keyword>
<keyword evidence="7" id="KW-0862">Zinc</keyword>
<keyword evidence="4 11" id="KW-0812">Transmembrane</keyword>
<organism evidence="13 14">
    <name type="scientific">Neisseria dentiae</name>
    <dbReference type="NCBI Taxonomy" id="194197"/>
    <lineage>
        <taxon>Bacteria</taxon>
        <taxon>Pseudomonadati</taxon>
        <taxon>Pseudomonadota</taxon>
        <taxon>Betaproteobacteria</taxon>
        <taxon>Neisseriales</taxon>
        <taxon>Neisseriaceae</taxon>
        <taxon>Neisseria</taxon>
    </lineage>
</organism>
<keyword evidence="14" id="KW-1185">Reference proteome</keyword>
<dbReference type="Gene3D" id="3.30.2010.10">
    <property type="entry name" value="Metalloproteases ('zincins'), catalytic domain"/>
    <property type="match status" value="1"/>
</dbReference>
<dbReference type="GO" id="GO:0046872">
    <property type="term" value="F:metal ion binding"/>
    <property type="evidence" value="ECO:0007669"/>
    <property type="project" value="UniProtKB-KW"/>
</dbReference>
<feature type="domain" description="Peptidase M48" evidence="12">
    <location>
        <begin position="107"/>
        <end position="325"/>
    </location>
</feature>